<dbReference type="Gene3D" id="3.30.160.60">
    <property type="entry name" value="Classic Zinc Finger"/>
    <property type="match status" value="1"/>
</dbReference>
<dbReference type="InterPro" id="IPR011011">
    <property type="entry name" value="Znf_FYVE_PHD"/>
</dbReference>
<evidence type="ECO:0000256" key="4">
    <source>
        <dbReference type="ARBA" id="ARBA00022737"/>
    </source>
</evidence>
<keyword evidence="5 10" id="KW-0863">Zinc-finger</keyword>
<dbReference type="InterPro" id="IPR025750">
    <property type="entry name" value="DPF1-3_N"/>
</dbReference>
<feature type="region of interest" description="Disordered" evidence="11">
    <location>
        <begin position="277"/>
        <end position="308"/>
    </location>
</feature>
<evidence type="ECO:0000256" key="9">
    <source>
        <dbReference type="ARBA" id="ARBA00023242"/>
    </source>
</evidence>
<dbReference type="CDD" id="cd15691">
    <property type="entry name" value="PHD1_DPF2_like"/>
    <property type="match status" value="1"/>
</dbReference>
<evidence type="ECO:0000256" key="11">
    <source>
        <dbReference type="SAM" id="MobiDB-lite"/>
    </source>
</evidence>
<feature type="compositionally biased region" description="Low complexity" evidence="11">
    <location>
        <begin position="183"/>
        <end position="192"/>
    </location>
</feature>
<dbReference type="Pfam" id="PF14051">
    <property type="entry name" value="DPF1-3_N"/>
    <property type="match status" value="1"/>
</dbReference>
<dbReference type="SUPFAM" id="SSF57667">
    <property type="entry name" value="beta-beta-alpha zinc fingers"/>
    <property type="match status" value="1"/>
</dbReference>
<feature type="compositionally biased region" description="Basic and acidic residues" evidence="11">
    <location>
        <begin position="162"/>
        <end position="173"/>
    </location>
</feature>
<keyword evidence="3" id="KW-0479">Metal-binding</keyword>
<dbReference type="Proteomes" id="UP000438429">
    <property type="component" value="Unassembled WGS sequence"/>
</dbReference>
<evidence type="ECO:0008006" key="16">
    <source>
        <dbReference type="Google" id="ProtNLM"/>
    </source>
</evidence>
<dbReference type="InterPro" id="IPR001965">
    <property type="entry name" value="Znf_PHD"/>
</dbReference>
<evidence type="ECO:0000256" key="10">
    <source>
        <dbReference type="PROSITE-ProRule" id="PRU00042"/>
    </source>
</evidence>
<evidence type="ECO:0000256" key="1">
    <source>
        <dbReference type="ARBA" id="ARBA00004123"/>
    </source>
</evidence>
<sequence length="498" mass="55663">MCPGGRRTGGGEGERSSEQVSLAGALLWLAYNHPFVLTSLRRLGEQYYRDAMEQCHSYNARLCAERSILMPFLDSQTGVAQSNCYIWMEKRHRSAGVAPGQLYTYPARRWRKKRRSHPPEDPRLAFPPLKTADLELGLKRDALGAVDGSSLEALLKGEPLDRRSGVSDLRGPEDDQAAVEPPATSTATHTSSGRVRKRVLDHDDYLDDLDDDDFEDETPKRRGKSKSKGRSDKNGKKKMEAAAAALEERDKPYACDICGKRYKNRPGLSYHYTHSHLAEEEGEDREEIEAPPTPRQPEEQKITKKGPNGLALPNDYCDFCLGDSTLNQKTGQSEELVSCSDCGRSGHPTCLQFTPVMMAAVKTYRWQCIECKCCNDQLLFCDDCDRGYHMYCLSPPMTEPPEVVLDDVFFDSSRMFSRELELPPVSGSAEGQGLHIPAEPELRPRVTPHQRVAPPQQRDPSPPIEKRQNLLSVRSSRLGPGVAEPDRRSALEAFISTA</sequence>
<feature type="domain" description="PHD-type" evidence="12">
    <location>
        <begin position="314"/>
        <end position="374"/>
    </location>
</feature>
<feature type="region of interest" description="Disordered" evidence="11">
    <location>
        <begin position="423"/>
        <end position="484"/>
    </location>
</feature>
<accession>A0A6A4T4G0</accession>
<comment type="caution">
    <text evidence="14">The sequence shown here is derived from an EMBL/GenBank/DDBJ whole genome shotgun (WGS) entry which is preliminary data.</text>
</comment>
<name>A0A6A4T4G0_SCOMX</name>
<dbReference type="InterPro" id="IPR013087">
    <property type="entry name" value="Znf_C2H2_type"/>
</dbReference>
<evidence type="ECO:0000256" key="5">
    <source>
        <dbReference type="ARBA" id="ARBA00022771"/>
    </source>
</evidence>
<evidence type="ECO:0000256" key="8">
    <source>
        <dbReference type="ARBA" id="ARBA00023163"/>
    </source>
</evidence>
<dbReference type="PANTHER" id="PTHR45888:SF15">
    <property type="entry name" value="D4, ZINC AND DOUBLE PHD FINGERS FAMILY 2,-LIKE"/>
    <property type="match status" value="1"/>
</dbReference>
<keyword evidence="8" id="KW-0804">Transcription</keyword>
<comment type="subcellular location">
    <subcellularLocation>
        <location evidence="1">Nucleus</location>
    </subcellularLocation>
</comment>
<evidence type="ECO:0000256" key="6">
    <source>
        <dbReference type="ARBA" id="ARBA00022833"/>
    </source>
</evidence>
<proteinExistence type="inferred from homology"/>
<dbReference type="PROSITE" id="PS50016">
    <property type="entry name" value="ZF_PHD_2"/>
    <property type="match status" value="1"/>
</dbReference>
<dbReference type="InterPro" id="IPR036236">
    <property type="entry name" value="Znf_C2H2_sf"/>
</dbReference>
<dbReference type="SUPFAM" id="SSF57903">
    <property type="entry name" value="FYVE/PHD zinc finger"/>
    <property type="match status" value="2"/>
</dbReference>
<dbReference type="AlphaFoldDB" id="A0A6A4T4G0"/>
<dbReference type="FunFam" id="3.30.40.10:FF:000005">
    <property type="entry name" value="zinc finger protein isoform X1"/>
    <property type="match status" value="1"/>
</dbReference>
<evidence type="ECO:0000256" key="3">
    <source>
        <dbReference type="ARBA" id="ARBA00022723"/>
    </source>
</evidence>
<dbReference type="Pfam" id="PF00628">
    <property type="entry name" value="PHD"/>
    <property type="match status" value="1"/>
</dbReference>
<evidence type="ECO:0000256" key="7">
    <source>
        <dbReference type="ARBA" id="ARBA00023015"/>
    </source>
</evidence>
<dbReference type="EMBL" id="VEVO01000007">
    <property type="protein sequence ID" value="KAF0039789.1"/>
    <property type="molecule type" value="Genomic_DNA"/>
</dbReference>
<dbReference type="PROSITE" id="PS00028">
    <property type="entry name" value="ZINC_FINGER_C2H2_1"/>
    <property type="match status" value="1"/>
</dbReference>
<protein>
    <recommendedName>
        <fullName evidence="16">Zinc finger protein ubi-d4-like</fullName>
    </recommendedName>
</protein>
<dbReference type="InterPro" id="IPR013083">
    <property type="entry name" value="Znf_RING/FYVE/PHD"/>
</dbReference>
<feature type="domain" description="C2H2-type" evidence="13">
    <location>
        <begin position="253"/>
        <end position="281"/>
    </location>
</feature>
<evidence type="ECO:0000313" key="15">
    <source>
        <dbReference type="Proteomes" id="UP000438429"/>
    </source>
</evidence>
<dbReference type="GO" id="GO:0071565">
    <property type="term" value="C:nBAF complex"/>
    <property type="evidence" value="ECO:0007669"/>
    <property type="project" value="TreeGrafter"/>
</dbReference>
<dbReference type="GO" id="GO:0007399">
    <property type="term" value="P:nervous system development"/>
    <property type="evidence" value="ECO:0007669"/>
    <property type="project" value="TreeGrafter"/>
</dbReference>
<organism evidence="14 15">
    <name type="scientific">Scophthalmus maximus</name>
    <name type="common">Turbot</name>
    <name type="synonym">Psetta maxima</name>
    <dbReference type="NCBI Taxonomy" id="52904"/>
    <lineage>
        <taxon>Eukaryota</taxon>
        <taxon>Metazoa</taxon>
        <taxon>Chordata</taxon>
        <taxon>Craniata</taxon>
        <taxon>Vertebrata</taxon>
        <taxon>Euteleostomi</taxon>
        <taxon>Actinopterygii</taxon>
        <taxon>Neopterygii</taxon>
        <taxon>Teleostei</taxon>
        <taxon>Neoteleostei</taxon>
        <taxon>Acanthomorphata</taxon>
        <taxon>Carangaria</taxon>
        <taxon>Pleuronectiformes</taxon>
        <taxon>Pleuronectoidei</taxon>
        <taxon>Scophthalmidae</taxon>
        <taxon>Scophthalmus</taxon>
    </lineage>
</organism>
<keyword evidence="6" id="KW-0862">Zinc</keyword>
<feature type="compositionally biased region" description="Acidic residues" evidence="11">
    <location>
        <begin position="280"/>
        <end position="289"/>
    </location>
</feature>
<dbReference type="Gene3D" id="3.30.40.10">
    <property type="entry name" value="Zinc/RING finger domain, C3HC4 (zinc finger)"/>
    <property type="match status" value="1"/>
</dbReference>
<dbReference type="SMART" id="SM00355">
    <property type="entry name" value="ZnF_C2H2"/>
    <property type="match status" value="1"/>
</dbReference>
<keyword evidence="7" id="KW-0805">Transcription regulation</keyword>
<reference evidence="14 15" key="1">
    <citation type="submission" date="2019-06" db="EMBL/GenBank/DDBJ databases">
        <title>Draft genomes of female and male turbot (Scophthalmus maximus).</title>
        <authorList>
            <person name="Xu H."/>
            <person name="Xu X.-W."/>
            <person name="Shao C."/>
            <person name="Chen S."/>
        </authorList>
    </citation>
    <scope>NUCLEOTIDE SEQUENCE [LARGE SCALE GENOMIC DNA]</scope>
    <source>
        <strain evidence="14">Ysfricsl-2016a</strain>
        <tissue evidence="14">Blood</tissue>
    </source>
</reference>
<keyword evidence="9" id="KW-0539">Nucleus</keyword>
<feature type="compositionally biased region" description="Acidic residues" evidence="11">
    <location>
        <begin position="204"/>
        <end position="216"/>
    </location>
</feature>
<dbReference type="GO" id="GO:0008270">
    <property type="term" value="F:zinc ion binding"/>
    <property type="evidence" value="ECO:0007669"/>
    <property type="project" value="UniProtKB-KW"/>
</dbReference>
<evidence type="ECO:0000259" key="13">
    <source>
        <dbReference type="PROSITE" id="PS50157"/>
    </source>
</evidence>
<keyword evidence="4" id="KW-0677">Repeat</keyword>
<evidence type="ECO:0000256" key="2">
    <source>
        <dbReference type="ARBA" id="ARBA00010539"/>
    </source>
</evidence>
<dbReference type="InterPro" id="IPR019787">
    <property type="entry name" value="Znf_PHD-finger"/>
</dbReference>
<feature type="compositionally biased region" description="Basic and acidic residues" evidence="11">
    <location>
        <begin position="229"/>
        <end position="242"/>
    </location>
</feature>
<dbReference type="PANTHER" id="PTHR45888">
    <property type="entry name" value="HL01030P-RELATED"/>
    <property type="match status" value="1"/>
</dbReference>
<feature type="region of interest" description="Disordered" evidence="11">
    <location>
        <begin position="162"/>
        <end position="242"/>
    </location>
</feature>
<comment type="similarity">
    <text evidence="2">Belongs to the requiem/DPF family.</text>
</comment>
<dbReference type="PROSITE" id="PS50157">
    <property type="entry name" value="ZINC_FINGER_C2H2_2"/>
    <property type="match status" value="1"/>
</dbReference>
<gene>
    <name evidence="14" type="ORF">F2P81_008024</name>
</gene>
<dbReference type="SMART" id="SM00249">
    <property type="entry name" value="PHD"/>
    <property type="match status" value="2"/>
</dbReference>
<evidence type="ECO:0000259" key="12">
    <source>
        <dbReference type="PROSITE" id="PS50016"/>
    </source>
</evidence>
<evidence type="ECO:0000313" key="14">
    <source>
        <dbReference type="EMBL" id="KAF0039789.1"/>
    </source>
</evidence>